<dbReference type="AlphaFoldDB" id="W0RR24"/>
<evidence type="ECO:0000313" key="1">
    <source>
        <dbReference type="EMBL" id="AHG92917.1"/>
    </source>
</evidence>
<evidence type="ECO:0008006" key="3">
    <source>
        <dbReference type="Google" id="ProtNLM"/>
    </source>
</evidence>
<reference evidence="1 2" key="1">
    <citation type="journal article" date="2014" name="Genome Announc.">
        <title>Genome Sequence and Methylome of Soil Bacterium Gemmatirosa kalamazoonensis KBS708T, a Member of the Rarely Cultivated Gemmatimonadetes Phylum.</title>
        <authorList>
            <person name="Debruyn J.M."/>
            <person name="Radosevich M."/>
            <person name="Wommack K.E."/>
            <person name="Polson S.W."/>
            <person name="Hauser L.J."/>
            <person name="Fawaz M.N."/>
            <person name="Korlach J."/>
            <person name="Tsai Y.C."/>
        </authorList>
    </citation>
    <scope>NUCLEOTIDE SEQUENCE [LARGE SCALE GENOMIC DNA]</scope>
    <source>
        <strain evidence="1 2">KBS708</strain>
        <plasmid evidence="2">Plasmid 1</plasmid>
    </source>
</reference>
<dbReference type="EMBL" id="CP007129">
    <property type="protein sequence ID" value="AHG92917.1"/>
    <property type="molecule type" value="Genomic_DNA"/>
</dbReference>
<accession>W0RR24</accession>
<keyword evidence="1" id="KW-0614">Plasmid</keyword>
<organism evidence="1 2">
    <name type="scientific">Gemmatirosa kalamazoonensis</name>
    <dbReference type="NCBI Taxonomy" id="861299"/>
    <lineage>
        <taxon>Bacteria</taxon>
        <taxon>Pseudomonadati</taxon>
        <taxon>Gemmatimonadota</taxon>
        <taxon>Gemmatimonadia</taxon>
        <taxon>Gemmatimonadales</taxon>
        <taxon>Gemmatimonadaceae</taxon>
        <taxon>Gemmatirosa</taxon>
    </lineage>
</organism>
<geneLocation type="plasmid" evidence="1 2">
    <name>1</name>
</geneLocation>
<dbReference type="InParanoid" id="W0RR24"/>
<keyword evidence="2" id="KW-1185">Reference proteome</keyword>
<name>W0RR24_9BACT</name>
<dbReference type="PROSITE" id="PS51257">
    <property type="entry name" value="PROKAR_LIPOPROTEIN"/>
    <property type="match status" value="1"/>
</dbReference>
<dbReference type="HOGENOM" id="CLU_2316265_0_0_0"/>
<gene>
    <name evidence="1" type="ORF">J421_5382</name>
</gene>
<protein>
    <recommendedName>
        <fullName evidence="3">Lipoprotein</fullName>
    </recommendedName>
</protein>
<evidence type="ECO:0000313" key="2">
    <source>
        <dbReference type="Proteomes" id="UP000019151"/>
    </source>
</evidence>
<dbReference type="Proteomes" id="UP000019151">
    <property type="component" value="Plasmid 1"/>
</dbReference>
<proteinExistence type="predicted"/>
<dbReference type="KEGG" id="gba:J421_5382"/>
<sequence>MITLRVHSSSRDTAVAAALAALLLAGCALLQPPPVPSVPRLGQRAFGDAACGAEIGRAHSALAAVGAAGGDPAATAAAHAAHAAAMHEYHTCLARRGQP</sequence>
<dbReference type="RefSeq" id="WP_104023328.1">
    <property type="nucleotide sequence ID" value="NZ_CP007129.1"/>
</dbReference>